<dbReference type="InterPro" id="IPR007688">
    <property type="entry name" value="Conjugal_tfr_TrbL/VirB6"/>
</dbReference>
<comment type="subcellular location">
    <subcellularLocation>
        <location evidence="1">Membrane</location>
        <topology evidence="1">Multi-pass membrane protein</topology>
    </subcellularLocation>
</comment>
<organism evidence="6 7">
    <name type="scientific">Helicobacter trogontum</name>
    <dbReference type="NCBI Taxonomy" id="50960"/>
    <lineage>
        <taxon>Bacteria</taxon>
        <taxon>Pseudomonadati</taxon>
        <taxon>Campylobacterota</taxon>
        <taxon>Epsilonproteobacteria</taxon>
        <taxon>Campylobacterales</taxon>
        <taxon>Helicobacteraceae</taxon>
        <taxon>Helicobacter</taxon>
    </lineage>
</organism>
<reference evidence="6 7" key="1">
    <citation type="journal article" date="2014" name="Genome Announc.">
        <title>Draft genome sequences of eight enterohepatic helicobacter species isolated from both laboratory and wild rodents.</title>
        <authorList>
            <person name="Sheh A."/>
            <person name="Shen Z."/>
            <person name="Fox J.G."/>
        </authorList>
    </citation>
    <scope>NUCLEOTIDE SEQUENCE [LARGE SCALE GENOMIC DNA]</scope>
    <source>
        <strain evidence="6 7">ATCC 49310</strain>
    </source>
</reference>
<feature type="transmembrane region" description="Helical" evidence="5">
    <location>
        <begin position="234"/>
        <end position="255"/>
    </location>
</feature>
<dbReference type="Pfam" id="PF04610">
    <property type="entry name" value="TrbL"/>
    <property type="match status" value="1"/>
</dbReference>
<comment type="caution">
    <text evidence="6">The sequence shown here is derived from an EMBL/GenBank/DDBJ whole genome shotgun (WGS) entry which is preliminary data.</text>
</comment>
<gene>
    <name evidence="6" type="ORF">LS80_009380</name>
</gene>
<dbReference type="Proteomes" id="UP000029861">
    <property type="component" value="Unassembled WGS sequence"/>
</dbReference>
<evidence type="ECO:0000256" key="5">
    <source>
        <dbReference type="SAM" id="Phobius"/>
    </source>
</evidence>
<accession>A0A4U8T791</accession>
<evidence type="ECO:0000256" key="2">
    <source>
        <dbReference type="ARBA" id="ARBA00022692"/>
    </source>
</evidence>
<evidence type="ECO:0000256" key="1">
    <source>
        <dbReference type="ARBA" id="ARBA00004141"/>
    </source>
</evidence>
<dbReference type="AlphaFoldDB" id="A0A4U8T791"/>
<protein>
    <submittedName>
        <fullName evidence="6">Type IV secretion system protein</fullName>
    </submittedName>
</protein>
<sequence>MSESVVFQNLGESIQSVLDVMKQASMSPQVSQLMTLISMSITIMIMIKGYAILAGKTQNPLRELLWDMTIKAIIICFCLNLNNWLTLVIDALNGIYEWAGGGTTLYVKLDDMFAKMLDLNAQIWQMQSGLLGEDGAIVGVISSLLVFLGFGVGAVSTLIVLVITSFSQTLLVALAPLMFFCLFYGFLRNTFNQWINLLLNNTLTILLVSMFFNSVLSELQTKIISLTAKAEHNLLLVGIQILLAGLLLGVLSGIASKIAQQLAQVSLENVMSSGATQMATMAGGATGFMLGKTMNAAPVNIAKGAAGFMANKALHYASKKAFGGAKDLLKKARNE</sequence>
<feature type="transmembrane region" description="Helical" evidence="5">
    <location>
        <begin position="33"/>
        <end position="53"/>
    </location>
</feature>
<keyword evidence="4 5" id="KW-0472">Membrane</keyword>
<feature type="transmembrane region" description="Helical" evidence="5">
    <location>
        <begin position="136"/>
        <end position="163"/>
    </location>
</feature>
<evidence type="ECO:0000313" key="7">
    <source>
        <dbReference type="Proteomes" id="UP000029861"/>
    </source>
</evidence>
<proteinExistence type="predicted"/>
<keyword evidence="2 5" id="KW-0812">Transmembrane</keyword>
<name>A0A4U8T791_9HELI</name>
<evidence type="ECO:0000256" key="3">
    <source>
        <dbReference type="ARBA" id="ARBA00022989"/>
    </source>
</evidence>
<dbReference type="GO" id="GO:0030255">
    <property type="term" value="P:protein secretion by the type IV secretion system"/>
    <property type="evidence" value="ECO:0007669"/>
    <property type="project" value="InterPro"/>
</dbReference>
<dbReference type="RefSeq" id="WP_104742332.1">
    <property type="nucleotide sequence ID" value="NZ_FZNF01000085.1"/>
</dbReference>
<evidence type="ECO:0000313" key="6">
    <source>
        <dbReference type="EMBL" id="TLD95374.1"/>
    </source>
</evidence>
<dbReference type="EMBL" id="JRPK02000047">
    <property type="protein sequence ID" value="TLD95374.1"/>
    <property type="molecule type" value="Genomic_DNA"/>
</dbReference>
<keyword evidence="3 5" id="KW-1133">Transmembrane helix</keyword>
<feature type="transmembrane region" description="Helical" evidence="5">
    <location>
        <begin position="193"/>
        <end position="213"/>
    </location>
</feature>
<evidence type="ECO:0000256" key="4">
    <source>
        <dbReference type="ARBA" id="ARBA00023136"/>
    </source>
</evidence>
<feature type="transmembrane region" description="Helical" evidence="5">
    <location>
        <begin position="170"/>
        <end position="187"/>
    </location>
</feature>
<dbReference type="GO" id="GO:0016020">
    <property type="term" value="C:membrane"/>
    <property type="evidence" value="ECO:0007669"/>
    <property type="project" value="UniProtKB-SubCell"/>
</dbReference>